<evidence type="ECO:0000256" key="5">
    <source>
        <dbReference type="ARBA" id="ARBA00022692"/>
    </source>
</evidence>
<dbReference type="GO" id="GO:0010043">
    <property type="term" value="P:response to zinc ion"/>
    <property type="evidence" value="ECO:0007669"/>
    <property type="project" value="TreeGrafter"/>
</dbReference>
<evidence type="ECO:0000256" key="2">
    <source>
        <dbReference type="ARBA" id="ARBA00008034"/>
    </source>
</evidence>
<feature type="transmembrane region" description="Helical" evidence="9">
    <location>
        <begin position="50"/>
        <end position="69"/>
    </location>
</feature>
<dbReference type="EMBL" id="CP032509">
    <property type="protein sequence ID" value="AZN73076.1"/>
    <property type="molecule type" value="Genomic_DNA"/>
</dbReference>
<dbReference type="Proteomes" id="UP000268192">
    <property type="component" value="Chromosome"/>
</dbReference>
<feature type="transmembrane region" description="Helical" evidence="9">
    <location>
        <begin position="20"/>
        <end position="41"/>
    </location>
</feature>
<keyword evidence="4" id="KW-1003">Cell membrane</keyword>
<dbReference type="AlphaFoldDB" id="A0A3Q8XQP7"/>
<dbReference type="InterPro" id="IPR001626">
    <property type="entry name" value="ABC_TroCD"/>
</dbReference>
<evidence type="ECO:0000256" key="7">
    <source>
        <dbReference type="ARBA" id="ARBA00023136"/>
    </source>
</evidence>
<comment type="subcellular location">
    <subcellularLocation>
        <location evidence="1 8">Cell membrane</location>
        <topology evidence="1 8">Multi-pass membrane protein</topology>
    </subcellularLocation>
</comment>
<proteinExistence type="inferred from homology"/>
<evidence type="ECO:0000256" key="9">
    <source>
        <dbReference type="SAM" id="Phobius"/>
    </source>
</evidence>
<keyword evidence="11" id="KW-1185">Reference proteome</keyword>
<organism evidence="10 11">
    <name type="scientific">Georhizobium profundi</name>
    <dbReference type="NCBI Taxonomy" id="2341112"/>
    <lineage>
        <taxon>Bacteria</taxon>
        <taxon>Pseudomonadati</taxon>
        <taxon>Pseudomonadota</taxon>
        <taxon>Alphaproteobacteria</taxon>
        <taxon>Hyphomicrobiales</taxon>
        <taxon>Rhizobiaceae</taxon>
        <taxon>Georhizobium</taxon>
    </lineage>
</organism>
<keyword evidence="7 9" id="KW-0472">Membrane</keyword>
<reference evidence="10 11" key="1">
    <citation type="submission" date="2018-09" db="EMBL/GenBank/DDBJ databases">
        <title>Marinorhizobium profundi gen. nov., sp. nov., isolated from a deep-sea sediment sample from the New Britain Trench and proposal of Marinorhizobiaceae fam. nov. in the order Rhizobiales of the class Alphaproteobacteria.</title>
        <authorList>
            <person name="Cao J."/>
        </authorList>
    </citation>
    <scope>NUCLEOTIDE SEQUENCE [LARGE SCALE GENOMIC DNA]</scope>
    <source>
        <strain evidence="10 11">WS11</strain>
    </source>
</reference>
<evidence type="ECO:0000256" key="1">
    <source>
        <dbReference type="ARBA" id="ARBA00004651"/>
    </source>
</evidence>
<dbReference type="SUPFAM" id="SSF81345">
    <property type="entry name" value="ABC transporter involved in vitamin B12 uptake, BtuC"/>
    <property type="match status" value="1"/>
</dbReference>
<comment type="similarity">
    <text evidence="2 8">Belongs to the ABC-3 integral membrane protein family.</text>
</comment>
<sequence>MDVEAFLSALTFQAGYNTTIVTIGAILLGWAGGMVGTFLLLRRRSLVSDALSHATLPGVGIAFLVMASLGGTGRFLPGLLLGAALSALAGLATVEWITRRTRLQADAAIGAVLSVFFGFGIVLLTVIQSVQIGQQAGIGSFLLGSTSGMLRSEAITLAILAGGTALAVFFLRRTLTLVAFDETFARARGISIRRSDLLLMLLVLAVTVTGLRIVGLVLIIALVIIPPVAARFWTERVDHMLLISAGIGAVSGYLGTALSASIDDLPTGPIIVLVATGLFAVSLLFAPVRGVFSGLYRARAFSWKVHRRQGLLALNRGEAIYDRKTIFVLLAEGFMRRDGSITPPGVVAAKLAAEEEALWSLYLRENPDSLHRAHGMLLDPIEERLGAGEINALRLRHYAATRQMVEAMA</sequence>
<feature type="transmembrane region" description="Helical" evidence="9">
    <location>
        <begin position="270"/>
        <end position="292"/>
    </location>
</feature>
<dbReference type="PANTHER" id="PTHR30477">
    <property type="entry name" value="ABC-TRANSPORTER METAL-BINDING PROTEIN"/>
    <property type="match status" value="1"/>
</dbReference>
<dbReference type="Pfam" id="PF00950">
    <property type="entry name" value="ABC-3"/>
    <property type="match status" value="1"/>
</dbReference>
<dbReference type="RefSeq" id="WP_126011619.1">
    <property type="nucleotide sequence ID" value="NZ_CP032509.1"/>
</dbReference>
<evidence type="ECO:0000313" key="10">
    <source>
        <dbReference type="EMBL" id="AZN73076.1"/>
    </source>
</evidence>
<dbReference type="KEGG" id="abaw:D5400_18865"/>
<protein>
    <submittedName>
        <fullName evidence="10">Metal ABC transporter permease</fullName>
    </submittedName>
</protein>
<evidence type="ECO:0000256" key="6">
    <source>
        <dbReference type="ARBA" id="ARBA00022989"/>
    </source>
</evidence>
<evidence type="ECO:0000313" key="11">
    <source>
        <dbReference type="Proteomes" id="UP000268192"/>
    </source>
</evidence>
<dbReference type="PANTHER" id="PTHR30477:SF3">
    <property type="entry name" value="METAL TRANSPORT SYSTEM MEMBRANE PROTEIN CT_069-RELATED"/>
    <property type="match status" value="1"/>
</dbReference>
<dbReference type="GO" id="GO:0043190">
    <property type="term" value="C:ATP-binding cassette (ABC) transporter complex"/>
    <property type="evidence" value="ECO:0007669"/>
    <property type="project" value="InterPro"/>
</dbReference>
<keyword evidence="5 8" id="KW-0812">Transmembrane</keyword>
<dbReference type="OrthoDB" id="9804300at2"/>
<evidence type="ECO:0000256" key="4">
    <source>
        <dbReference type="ARBA" id="ARBA00022475"/>
    </source>
</evidence>
<gene>
    <name evidence="10" type="ORF">D5400_18865</name>
</gene>
<dbReference type="Gene3D" id="1.10.3470.10">
    <property type="entry name" value="ABC transporter involved in vitamin B12 uptake, BtuC"/>
    <property type="match status" value="1"/>
</dbReference>
<feature type="transmembrane region" description="Helical" evidence="9">
    <location>
        <begin position="109"/>
        <end position="130"/>
    </location>
</feature>
<keyword evidence="6 9" id="KW-1133">Transmembrane helix</keyword>
<accession>A0A3Q8XQP7</accession>
<name>A0A3Q8XQP7_9HYPH</name>
<feature type="transmembrane region" description="Helical" evidence="9">
    <location>
        <begin position="75"/>
        <end position="97"/>
    </location>
</feature>
<feature type="transmembrane region" description="Helical" evidence="9">
    <location>
        <begin position="237"/>
        <end position="258"/>
    </location>
</feature>
<feature type="transmembrane region" description="Helical" evidence="9">
    <location>
        <begin position="150"/>
        <end position="171"/>
    </location>
</feature>
<feature type="transmembrane region" description="Helical" evidence="9">
    <location>
        <begin position="197"/>
        <end position="225"/>
    </location>
</feature>
<evidence type="ECO:0000256" key="8">
    <source>
        <dbReference type="RuleBase" id="RU003943"/>
    </source>
</evidence>
<keyword evidence="3 8" id="KW-0813">Transport</keyword>
<dbReference type="CDD" id="cd06550">
    <property type="entry name" value="TM_ABC_iron-siderophores_like"/>
    <property type="match status" value="1"/>
</dbReference>
<dbReference type="GO" id="GO:0055085">
    <property type="term" value="P:transmembrane transport"/>
    <property type="evidence" value="ECO:0007669"/>
    <property type="project" value="InterPro"/>
</dbReference>
<evidence type="ECO:0000256" key="3">
    <source>
        <dbReference type="ARBA" id="ARBA00022448"/>
    </source>
</evidence>
<dbReference type="InterPro" id="IPR037294">
    <property type="entry name" value="ABC_BtuC-like"/>
</dbReference>